<keyword evidence="4" id="KW-1185">Reference proteome</keyword>
<dbReference type="AlphaFoldDB" id="A0A0A7PET7"/>
<proteinExistence type="predicted"/>
<feature type="region of interest" description="Disordered" evidence="2">
    <location>
        <begin position="80"/>
        <end position="118"/>
    </location>
</feature>
<evidence type="ECO:0000313" key="3">
    <source>
        <dbReference type="EMBL" id="AJA07688.1"/>
    </source>
</evidence>
<dbReference type="HOGENOM" id="CLU_154412_1_1_5"/>
<dbReference type="EMBL" id="CP009122">
    <property type="protein sequence ID" value="AJA07688.1"/>
    <property type="molecule type" value="Genomic_DNA"/>
</dbReference>
<dbReference type="Proteomes" id="UP000030907">
    <property type="component" value="Chromosome"/>
</dbReference>
<dbReference type="RefSeq" id="WP_039571888.1">
    <property type="nucleotide sequence ID" value="NZ_CP009122.1"/>
</dbReference>
<feature type="compositionally biased region" description="Low complexity" evidence="2">
    <location>
        <begin position="80"/>
        <end position="111"/>
    </location>
</feature>
<organism evidence="3 4">
    <name type="scientific">Sphingopyxis fribergensis</name>
    <dbReference type="NCBI Taxonomy" id="1515612"/>
    <lineage>
        <taxon>Bacteria</taxon>
        <taxon>Pseudomonadati</taxon>
        <taxon>Pseudomonadota</taxon>
        <taxon>Alphaproteobacteria</taxon>
        <taxon>Sphingomonadales</taxon>
        <taxon>Sphingomonadaceae</taxon>
        <taxon>Sphingopyxis</taxon>
    </lineage>
</organism>
<feature type="coiled-coil region" evidence="1">
    <location>
        <begin position="52"/>
        <end position="79"/>
    </location>
</feature>
<keyword evidence="1" id="KW-0175">Coiled coil</keyword>
<evidence type="ECO:0000256" key="2">
    <source>
        <dbReference type="SAM" id="MobiDB-lite"/>
    </source>
</evidence>
<dbReference type="Pfam" id="PF04380">
    <property type="entry name" value="BMFP"/>
    <property type="match status" value="1"/>
</dbReference>
<dbReference type="OrthoDB" id="7392124at2"/>
<evidence type="ECO:0000313" key="4">
    <source>
        <dbReference type="Proteomes" id="UP000030907"/>
    </source>
</evidence>
<evidence type="ECO:0008006" key="5">
    <source>
        <dbReference type="Google" id="ProtNLM"/>
    </source>
</evidence>
<protein>
    <recommendedName>
        <fullName evidence="5">Accessory factor UbiK family protein</fullName>
    </recommendedName>
</protein>
<reference evidence="3 4" key="1">
    <citation type="journal article" date="2015" name="Int. J. Syst. Evol. Microbiol.">
        <title>Description of Sphingopyxis fribergensis sp. nov. - a soil bacterium with the ability to degrade styrene and phenylacetic acid.</title>
        <authorList>
            <person name="Oelschlagel M."/>
            <person name="Ruckert C."/>
            <person name="Kalinowski J."/>
            <person name="Schmidt G."/>
            <person name="Schlomann M."/>
            <person name="Tischler D."/>
        </authorList>
    </citation>
    <scope>NUCLEOTIDE SEQUENCE [LARGE SCALE GENOMIC DNA]</scope>
    <source>
        <strain evidence="3 4">Kp5.2</strain>
    </source>
</reference>
<gene>
    <name evidence="3" type="ORF">SKP52_03795</name>
</gene>
<accession>A0A0A7PET7</accession>
<name>A0A0A7PET7_9SPHN</name>
<sequence>MQSENRFFDDLAKMVNGIAGTVAGAGREAESAMRDRAKEWVGRMDFVSREEFEAVKKMAATARAEAEALKARLDKLEGVAKPAAAPKTAAAPKAAAKPVAAKQAAKPAAKPAARKPKS</sequence>
<dbReference type="InterPro" id="IPR007475">
    <property type="entry name" value="UbiK"/>
</dbReference>
<dbReference type="STRING" id="1515612.SKP52_03795"/>
<dbReference type="KEGG" id="sphk:SKP52_03795"/>
<evidence type="ECO:0000256" key="1">
    <source>
        <dbReference type="SAM" id="Coils"/>
    </source>
</evidence>